<proteinExistence type="predicted"/>
<accession>A0ACC2HM68</accession>
<organism evidence="1 2">
    <name type="scientific">Dallia pectoralis</name>
    <name type="common">Alaska blackfish</name>
    <dbReference type="NCBI Taxonomy" id="75939"/>
    <lineage>
        <taxon>Eukaryota</taxon>
        <taxon>Metazoa</taxon>
        <taxon>Chordata</taxon>
        <taxon>Craniata</taxon>
        <taxon>Vertebrata</taxon>
        <taxon>Euteleostomi</taxon>
        <taxon>Actinopterygii</taxon>
        <taxon>Neopterygii</taxon>
        <taxon>Teleostei</taxon>
        <taxon>Protacanthopterygii</taxon>
        <taxon>Esociformes</taxon>
        <taxon>Umbridae</taxon>
        <taxon>Dallia</taxon>
    </lineage>
</organism>
<sequence>MSKAAVRKLHWRSKVLESIIPVVGGSSGELGVAVGGGADYGEFPFVTTAPGGGLTVGDVILEIGGTPVLGMTLGDVRGVLSSCPHPIGIKTVSPGSALCKDLRLYLSKCFTPGSVDSQLQQVIRENLYLRAVPCTTRQCRDEEIPGLDYNFVSIEEFFSLEESGALLESGKFKGNYYGTPRPVHIGPECPPITYQEHCNLLRNFRIRSKSLSNLEKGAEEMENSGEDSGLSGMGHLHPPSSSPCRSRGSSGGYGSAMENILGSSSARGPATVPDNWEVAISDSGEPFYIDHHSKMTCWQDPRTHRSRDATLDRSEFLGFTDQPGELKGFSVHTRLSKGPRGFGFNIVGGSRAREFLQVYSVTPGGPGALRTADILVYINDICVLGTSHKEVVEMLKAVPVGHSVDVVLRRSYPMLYNSAGCPKQTHPGTSDVCDPLLPPTTTQPQPLYHHLSLLRPSTAPTQTQYPNLNGQPSHHSDLGYLGPGSGIDANGNATSAASQLPPSYGHFSGQRSQSTAPTPPSYRRSSGHLSDCPGYDLPLCRTSRRYQSDSSSPTPPSYRRSSGLPGDSSSPGRHSFRRSSGSTDPRTPPARPPRSLAGLAYLQAPENSLSDSEVVSAIGSCRASMVRNHNNNSLSTPPQRYRISKSDLSESDLSTSSPLPVSKLPLPHSERPHLSSSPGRGTYSCLIRPQTSLLRPPPRPSSPRFSFNGFHSNTSGSGSPSSNSSPGALSLGSEAGVGGGGELVPVALAQCESGQGMGFSVTAGGQGGRLALVKRVWDRKQCLSLQPGDAIMKINGADVQSLSVEQVQRVLQEHTRQGEVILLVHRGGSRYCSVSPNSKRRAPSPLLHTSFPPVALDSDTSVPAEVLVLPCTSPTPPLLLPAKGRSTLVQSTSFLESVPVTLTMEPKDWENVAIEVEPDRREVMVPGSVPESGGRRRVPQGFHVELRRKPGEGFGFVIASQDVENGKAASLLPHRFVTVRRGSPAAKSGQIRLGDRLEAVDGHSVVTLPHRELAHILRKAGNTLRLTIVPRPSTYSSSLSETTDYDPKNRCRKSHRSRPKNDSRYYSVDLDRGPTGFGFSLRGGSEYNMGLYVLGLMEGGPASLNNKIQVSDQLVEINGESTVGMSHSQAVQQIRRAGYRIHLVLKKGTGYVPDYGPEFRDTSSSLPQQQSKEQSVAAVDLSHQEGRSHRSKVKKRRSSSKARQRRRKDSLSGRRSSSSDTEEEKSSNSSNQGNNPLRHPLKNHDNHDADMERKTQSHGRNVRAGRERKSPAEGRVRKRQIYRMEEVDKAAEGGDDEEDEDSNRPIPNQRLPRPKQDWEEENEEEEKAKSSKETDIEEERELEGKRLRDEECDRVDRGSGKTKIINDEERGEGHGLSDWEEGMTSQSLNNLLFLESPRTSPPERSPFSFLNPSSDESESGDSHSDSSVFAASVCGPAHAQGSVLGSPGRLLPGPWLTPNSERITEVTQENRFTGDQRRRVRRPRVIEESGI</sequence>
<gene>
    <name evidence="1" type="ORF">DPEC_G00011030</name>
</gene>
<evidence type="ECO:0000313" key="1">
    <source>
        <dbReference type="EMBL" id="KAJ8016791.1"/>
    </source>
</evidence>
<dbReference type="Proteomes" id="UP001157502">
    <property type="component" value="Chromosome 1"/>
</dbReference>
<evidence type="ECO:0000313" key="2">
    <source>
        <dbReference type="Proteomes" id="UP001157502"/>
    </source>
</evidence>
<keyword evidence="2" id="KW-1185">Reference proteome</keyword>
<protein>
    <submittedName>
        <fullName evidence="1">Uncharacterized protein</fullName>
    </submittedName>
</protein>
<dbReference type="EMBL" id="CM055728">
    <property type="protein sequence ID" value="KAJ8016791.1"/>
    <property type="molecule type" value="Genomic_DNA"/>
</dbReference>
<comment type="caution">
    <text evidence="1">The sequence shown here is derived from an EMBL/GenBank/DDBJ whole genome shotgun (WGS) entry which is preliminary data.</text>
</comment>
<name>A0ACC2HM68_DALPE</name>
<reference evidence="1" key="1">
    <citation type="submission" date="2021-05" db="EMBL/GenBank/DDBJ databases">
        <authorList>
            <person name="Pan Q."/>
            <person name="Jouanno E."/>
            <person name="Zahm M."/>
            <person name="Klopp C."/>
            <person name="Cabau C."/>
            <person name="Louis A."/>
            <person name="Berthelot C."/>
            <person name="Parey E."/>
            <person name="Roest Crollius H."/>
            <person name="Montfort J."/>
            <person name="Robinson-Rechavi M."/>
            <person name="Bouchez O."/>
            <person name="Lampietro C."/>
            <person name="Lopez Roques C."/>
            <person name="Donnadieu C."/>
            <person name="Postlethwait J."/>
            <person name="Bobe J."/>
            <person name="Dillon D."/>
            <person name="Chandos A."/>
            <person name="von Hippel F."/>
            <person name="Guiguen Y."/>
        </authorList>
    </citation>
    <scope>NUCLEOTIDE SEQUENCE</scope>
    <source>
        <strain evidence="1">YG-Jan2019</strain>
    </source>
</reference>